<dbReference type="EMBL" id="JBHTIR010004264">
    <property type="protein sequence ID" value="MFD0856804.1"/>
    <property type="molecule type" value="Genomic_DNA"/>
</dbReference>
<sequence length="103" mass="11658">MSKSRRWRLDKHGQVEPVDGLPVGTFTGQEWRAQQWPACPVCGSADAEPERIDVSEHKDRFPQFLIGAWECPNDCDPRPILRVRGLHDERPLRSPTGPVDDGT</sequence>
<gene>
    <name evidence="1" type="ORF">ACFQ07_31520</name>
</gene>
<reference evidence="2" key="1">
    <citation type="journal article" date="2019" name="Int. J. Syst. Evol. Microbiol.">
        <title>The Global Catalogue of Microorganisms (GCM) 10K type strain sequencing project: providing services to taxonomists for standard genome sequencing and annotation.</title>
        <authorList>
            <consortium name="The Broad Institute Genomics Platform"/>
            <consortium name="The Broad Institute Genome Sequencing Center for Infectious Disease"/>
            <person name="Wu L."/>
            <person name="Ma J."/>
        </authorList>
    </citation>
    <scope>NUCLEOTIDE SEQUENCE [LARGE SCALE GENOMIC DNA]</scope>
    <source>
        <strain evidence="2">JCM 31696</strain>
    </source>
</reference>
<name>A0ABW3CTA1_9ACTN</name>
<protein>
    <submittedName>
        <fullName evidence="1">Uncharacterized protein</fullName>
    </submittedName>
</protein>
<dbReference type="Proteomes" id="UP001597083">
    <property type="component" value="Unassembled WGS sequence"/>
</dbReference>
<keyword evidence="2" id="KW-1185">Reference proteome</keyword>
<organism evidence="1 2">
    <name type="scientific">Actinomadura adrarensis</name>
    <dbReference type="NCBI Taxonomy" id="1819600"/>
    <lineage>
        <taxon>Bacteria</taxon>
        <taxon>Bacillati</taxon>
        <taxon>Actinomycetota</taxon>
        <taxon>Actinomycetes</taxon>
        <taxon>Streptosporangiales</taxon>
        <taxon>Thermomonosporaceae</taxon>
        <taxon>Actinomadura</taxon>
    </lineage>
</organism>
<comment type="caution">
    <text evidence="1">The sequence shown here is derived from an EMBL/GenBank/DDBJ whole genome shotgun (WGS) entry which is preliminary data.</text>
</comment>
<proteinExistence type="predicted"/>
<accession>A0ABW3CTA1</accession>
<evidence type="ECO:0000313" key="2">
    <source>
        <dbReference type="Proteomes" id="UP001597083"/>
    </source>
</evidence>
<evidence type="ECO:0000313" key="1">
    <source>
        <dbReference type="EMBL" id="MFD0856804.1"/>
    </source>
</evidence>